<keyword evidence="2" id="KW-1185">Reference proteome</keyword>
<reference evidence="1 2" key="1">
    <citation type="journal article" date="2016" name="Proc. Natl. Acad. Sci. U.S.A.">
        <title>Comparative genomics of biotechnologically important yeasts.</title>
        <authorList>
            <person name="Riley R."/>
            <person name="Haridas S."/>
            <person name="Wolfe K.H."/>
            <person name="Lopes M.R."/>
            <person name="Hittinger C.T."/>
            <person name="Goeker M."/>
            <person name="Salamov A.A."/>
            <person name="Wisecaver J.H."/>
            <person name="Long T.M."/>
            <person name="Calvey C.H."/>
            <person name="Aerts A.L."/>
            <person name="Barry K.W."/>
            <person name="Choi C."/>
            <person name="Clum A."/>
            <person name="Coughlan A.Y."/>
            <person name="Deshpande S."/>
            <person name="Douglass A.P."/>
            <person name="Hanson S.J."/>
            <person name="Klenk H.-P."/>
            <person name="LaButti K.M."/>
            <person name="Lapidus A."/>
            <person name="Lindquist E.A."/>
            <person name="Lipzen A.M."/>
            <person name="Meier-Kolthoff J.P."/>
            <person name="Ohm R.A."/>
            <person name="Otillar R.P."/>
            <person name="Pangilinan J.L."/>
            <person name="Peng Y."/>
            <person name="Rokas A."/>
            <person name="Rosa C.A."/>
            <person name="Scheuner C."/>
            <person name="Sibirny A.A."/>
            <person name="Slot J.C."/>
            <person name="Stielow J.B."/>
            <person name="Sun H."/>
            <person name="Kurtzman C.P."/>
            <person name="Blackwell M."/>
            <person name="Grigoriev I.V."/>
            <person name="Jeffries T.W."/>
        </authorList>
    </citation>
    <scope>NUCLEOTIDE SEQUENCE [LARGE SCALE GENOMIC DNA]</scope>
    <source>
        <strain evidence="1 2">NRRL Y-11557</strain>
    </source>
</reference>
<dbReference type="PANTHER" id="PTHR34822:SF1">
    <property type="entry name" value="GRPB FAMILY PROTEIN"/>
    <property type="match status" value="1"/>
</dbReference>
<dbReference type="EMBL" id="KV454299">
    <property type="protein sequence ID" value="ODQ70649.1"/>
    <property type="molecule type" value="Genomic_DNA"/>
</dbReference>
<dbReference type="PANTHER" id="PTHR34822">
    <property type="entry name" value="GRPB DOMAIN PROTEIN (AFU_ORTHOLOGUE AFUA_1G01530)"/>
    <property type="match status" value="1"/>
</dbReference>
<protein>
    <submittedName>
        <fullName evidence="1">Uncharacterized protein</fullName>
    </submittedName>
</protein>
<proteinExistence type="predicted"/>
<evidence type="ECO:0000313" key="2">
    <source>
        <dbReference type="Proteomes" id="UP000094385"/>
    </source>
</evidence>
<accession>A0A1E3PYW8</accession>
<dbReference type="InterPro" id="IPR007344">
    <property type="entry name" value="GrpB/CoaE"/>
</dbReference>
<dbReference type="AlphaFoldDB" id="A0A1E3PYW8"/>
<dbReference type="Gene3D" id="3.30.460.10">
    <property type="entry name" value="Beta Polymerase, domain 2"/>
    <property type="match status" value="1"/>
</dbReference>
<dbReference type="OrthoDB" id="630895at2759"/>
<dbReference type="InterPro" id="IPR043519">
    <property type="entry name" value="NT_sf"/>
</dbReference>
<dbReference type="Pfam" id="PF04229">
    <property type="entry name" value="GrpB"/>
    <property type="match status" value="1"/>
</dbReference>
<organism evidence="1 2">
    <name type="scientific">Lipomyces starkeyi NRRL Y-11557</name>
    <dbReference type="NCBI Taxonomy" id="675824"/>
    <lineage>
        <taxon>Eukaryota</taxon>
        <taxon>Fungi</taxon>
        <taxon>Dikarya</taxon>
        <taxon>Ascomycota</taxon>
        <taxon>Saccharomycotina</taxon>
        <taxon>Lipomycetes</taxon>
        <taxon>Lipomycetales</taxon>
        <taxon>Lipomycetaceae</taxon>
        <taxon>Lipomyces</taxon>
    </lineage>
</organism>
<gene>
    <name evidence="1" type="ORF">LIPSTDRAFT_74072</name>
</gene>
<dbReference type="SUPFAM" id="SSF81301">
    <property type="entry name" value="Nucleotidyltransferase"/>
    <property type="match status" value="1"/>
</dbReference>
<name>A0A1E3PYW8_LIPST</name>
<dbReference type="Proteomes" id="UP000094385">
    <property type="component" value="Unassembled WGS sequence"/>
</dbReference>
<evidence type="ECO:0000313" key="1">
    <source>
        <dbReference type="EMBL" id="ODQ70649.1"/>
    </source>
</evidence>
<sequence>MKVKIEPHNPAWAIEFQQTKFSLEKVLEDIPIRSIEHVGSTSIPGLPAKPVLDIDIIVTPETLPSVRAALVSAGYFDCGEMNVPGRFAFRQPGYGQKDAAWGHSDGEMRRNTYAMIEGGVALRNHMDIKRVLLSDEGLREEYGRVKKQLEEREFANIGEYAMAKNEILWKILVAAGWSGEDLEEVRKANS</sequence>